<dbReference type="HOGENOM" id="CLU_102842_0_1_4"/>
<gene>
    <name evidence="10" type="ORF">HMPREF9123_2593</name>
</gene>
<proteinExistence type="inferred from homology"/>
<feature type="active site" description="Proton donor/acceptor" evidence="7">
    <location>
        <position position="188"/>
    </location>
</feature>
<feature type="transmembrane region" description="Helical" evidence="8">
    <location>
        <begin position="49"/>
        <end position="68"/>
    </location>
</feature>
<evidence type="ECO:0000313" key="10">
    <source>
        <dbReference type="EMBL" id="EGF08285.1"/>
    </source>
</evidence>
<dbReference type="InterPro" id="IPR038063">
    <property type="entry name" value="Transpep_catalytic_dom"/>
</dbReference>
<evidence type="ECO:0000256" key="4">
    <source>
        <dbReference type="ARBA" id="ARBA00022960"/>
    </source>
</evidence>
<protein>
    <submittedName>
        <fullName evidence="10">ErfK/YbiS/YcfS/YnhG family protein</fullName>
    </submittedName>
</protein>
<comment type="similarity">
    <text evidence="2">Belongs to the YkuD family.</text>
</comment>
<dbReference type="GO" id="GO:0016740">
    <property type="term" value="F:transferase activity"/>
    <property type="evidence" value="ECO:0007669"/>
    <property type="project" value="UniProtKB-KW"/>
</dbReference>
<dbReference type="PANTHER" id="PTHR36699">
    <property type="entry name" value="LD-TRANSPEPTIDASE"/>
    <property type="match status" value="1"/>
</dbReference>
<accession>F2BFT6</accession>
<keyword evidence="8" id="KW-0472">Membrane</keyword>
<dbReference type="Pfam" id="PF03734">
    <property type="entry name" value="YkuD"/>
    <property type="match status" value="1"/>
</dbReference>
<dbReference type="InterPro" id="IPR005490">
    <property type="entry name" value="LD_TPept_cat_dom"/>
</dbReference>
<dbReference type="PANTHER" id="PTHR36699:SF1">
    <property type="entry name" value="L,D-TRANSPEPTIDASE YAFK-RELATED"/>
    <property type="match status" value="1"/>
</dbReference>
<keyword evidence="5 7" id="KW-0573">Peptidoglycan synthesis</keyword>
<dbReference type="GO" id="GO:0008360">
    <property type="term" value="P:regulation of cell shape"/>
    <property type="evidence" value="ECO:0007669"/>
    <property type="project" value="UniProtKB-UniRule"/>
</dbReference>
<feature type="active site" description="Nucleophile" evidence="7">
    <location>
        <position position="210"/>
    </location>
</feature>
<keyword evidence="11" id="KW-1185">Reference proteome</keyword>
<keyword evidence="4 7" id="KW-0133">Cell shape</keyword>
<keyword evidence="8" id="KW-1133">Transmembrane helix</keyword>
<dbReference type="RefSeq" id="WP_007343598.1">
    <property type="nucleotide sequence ID" value="NZ_GL878494.1"/>
</dbReference>
<dbReference type="CDD" id="cd16913">
    <property type="entry name" value="YkuD_like"/>
    <property type="match status" value="1"/>
</dbReference>
<comment type="caution">
    <text evidence="10">The sequence shown here is derived from an EMBL/GenBank/DDBJ whole genome shotgun (WGS) entry which is preliminary data.</text>
</comment>
<comment type="pathway">
    <text evidence="1 7">Cell wall biogenesis; peptidoglycan biosynthesis.</text>
</comment>
<evidence type="ECO:0000256" key="1">
    <source>
        <dbReference type="ARBA" id="ARBA00004752"/>
    </source>
</evidence>
<organism evidence="10 11">
    <name type="scientific">Neisseria bacilliformis ATCC BAA-1200</name>
    <dbReference type="NCBI Taxonomy" id="888742"/>
    <lineage>
        <taxon>Bacteria</taxon>
        <taxon>Pseudomonadati</taxon>
        <taxon>Pseudomonadota</taxon>
        <taxon>Betaproteobacteria</taxon>
        <taxon>Neisseriales</taxon>
        <taxon>Neisseriaceae</taxon>
        <taxon>Neisseria</taxon>
    </lineage>
</organism>
<dbReference type="AlphaFoldDB" id="F2BFT6"/>
<dbReference type="Proteomes" id="UP000004105">
    <property type="component" value="Unassembled WGS sequence"/>
</dbReference>
<dbReference type="SUPFAM" id="SSF141523">
    <property type="entry name" value="L,D-transpeptidase catalytic domain-like"/>
    <property type="match status" value="1"/>
</dbReference>
<dbReference type="EMBL" id="AFAY01000051">
    <property type="protein sequence ID" value="EGF08285.1"/>
    <property type="molecule type" value="Genomic_DNA"/>
</dbReference>
<evidence type="ECO:0000256" key="8">
    <source>
        <dbReference type="SAM" id="Phobius"/>
    </source>
</evidence>
<keyword evidence="3" id="KW-0808">Transferase</keyword>
<dbReference type="Gene3D" id="2.40.440.10">
    <property type="entry name" value="L,D-transpeptidase catalytic domain-like"/>
    <property type="match status" value="1"/>
</dbReference>
<dbReference type="GO" id="GO:0009252">
    <property type="term" value="P:peptidoglycan biosynthetic process"/>
    <property type="evidence" value="ECO:0007669"/>
    <property type="project" value="UniProtKB-UniPathway"/>
</dbReference>
<dbReference type="GO" id="GO:0004180">
    <property type="term" value="F:carboxypeptidase activity"/>
    <property type="evidence" value="ECO:0007669"/>
    <property type="project" value="UniProtKB-ARBA"/>
</dbReference>
<evidence type="ECO:0000313" key="11">
    <source>
        <dbReference type="Proteomes" id="UP000004105"/>
    </source>
</evidence>
<dbReference type="PROSITE" id="PS52029">
    <property type="entry name" value="LD_TPASE"/>
    <property type="match status" value="1"/>
</dbReference>
<evidence type="ECO:0000256" key="2">
    <source>
        <dbReference type="ARBA" id="ARBA00005992"/>
    </source>
</evidence>
<dbReference type="MEROPS" id="C82.A01"/>
<sequence length="235" mass="25795">MCRPEATHAFPAAYRPSENAAENRFAAFQTASRYNPRLPHLPERPMKKALAALFLALIAVPAAVWLYLTRIANDNGLSPRRQTLLQQPALPPDTEIAKLVVRKSAREMDAYDHSGRLLKTYPVALGRAPVGHKQFEGDGKTPEGRYTISGRNPHSGYHKNLGVSYPNRADRARAAAQGRSPGGDIKIHGLKNGLGAIGAQHLRRDWTDGCIAVTDREIDELYALVEPNAPIDILP</sequence>
<keyword evidence="6 7" id="KW-0961">Cell wall biogenesis/degradation</keyword>
<name>F2BFT6_9NEIS</name>
<feature type="domain" description="L,D-TPase catalytic" evidence="9">
    <location>
        <begin position="97"/>
        <end position="234"/>
    </location>
</feature>
<dbReference type="UniPathway" id="UPA00219"/>
<evidence type="ECO:0000256" key="7">
    <source>
        <dbReference type="PROSITE-ProRule" id="PRU01373"/>
    </source>
</evidence>
<evidence type="ECO:0000259" key="9">
    <source>
        <dbReference type="PROSITE" id="PS52029"/>
    </source>
</evidence>
<evidence type="ECO:0000256" key="3">
    <source>
        <dbReference type="ARBA" id="ARBA00022679"/>
    </source>
</evidence>
<dbReference type="STRING" id="267212.GCA_001063965_01912"/>
<evidence type="ECO:0000256" key="6">
    <source>
        <dbReference type="ARBA" id="ARBA00023316"/>
    </source>
</evidence>
<evidence type="ECO:0000256" key="5">
    <source>
        <dbReference type="ARBA" id="ARBA00022984"/>
    </source>
</evidence>
<dbReference type="GO" id="GO:0071555">
    <property type="term" value="P:cell wall organization"/>
    <property type="evidence" value="ECO:0007669"/>
    <property type="project" value="UniProtKB-UniRule"/>
</dbReference>
<keyword evidence="8" id="KW-0812">Transmembrane</keyword>
<reference evidence="10 11" key="1">
    <citation type="submission" date="2011-02" db="EMBL/GenBank/DDBJ databases">
        <authorList>
            <person name="Muzny D."/>
            <person name="Qin X."/>
            <person name="Deng J."/>
            <person name="Jiang H."/>
            <person name="Liu Y."/>
            <person name="Qu J."/>
            <person name="Song X.-Z."/>
            <person name="Zhang L."/>
            <person name="Thornton R."/>
            <person name="Coyle M."/>
            <person name="Francisco L."/>
            <person name="Jackson L."/>
            <person name="Javaid M."/>
            <person name="Korchina V."/>
            <person name="Kovar C."/>
            <person name="Mata R."/>
            <person name="Mathew T."/>
            <person name="Ngo R."/>
            <person name="Nguyen L."/>
            <person name="Nguyen N."/>
            <person name="Okwuonu G."/>
            <person name="Ongeri F."/>
            <person name="Pham C."/>
            <person name="Simmons D."/>
            <person name="Wilczek-Boney K."/>
            <person name="Hale W."/>
            <person name="Jakkamsetti A."/>
            <person name="Pham P."/>
            <person name="Ruth R."/>
            <person name="San Lucas F."/>
            <person name="Warren J."/>
            <person name="Zhang J."/>
            <person name="Zhao Z."/>
            <person name="Zhou C."/>
            <person name="Zhu D."/>
            <person name="Lee S."/>
            <person name="Bess C."/>
            <person name="Blankenburg K."/>
            <person name="Forbes L."/>
            <person name="Fu Q."/>
            <person name="Gubbala S."/>
            <person name="Hirani K."/>
            <person name="Jayaseelan J.C."/>
            <person name="Lara F."/>
            <person name="Munidasa M."/>
            <person name="Palculict T."/>
            <person name="Patil S."/>
            <person name="Pu L.-L."/>
            <person name="Saada N."/>
            <person name="Tang L."/>
            <person name="Weissenberger G."/>
            <person name="Zhu Y."/>
            <person name="Hemphill L."/>
            <person name="Shang Y."/>
            <person name="Youmans B."/>
            <person name="Ayvaz T."/>
            <person name="Ross M."/>
            <person name="Santibanez J."/>
            <person name="Aqrawi P."/>
            <person name="Gross S."/>
            <person name="Joshi V."/>
            <person name="Fowler G."/>
            <person name="Nazareth L."/>
            <person name="Reid J."/>
            <person name="Worley K."/>
            <person name="Petrosino J."/>
            <person name="Highlander S."/>
            <person name="Gibbs R."/>
        </authorList>
    </citation>
    <scope>NUCLEOTIDE SEQUENCE [LARGE SCALE GENOMIC DNA]</scope>
    <source>
        <strain evidence="10 11">ATCC BAA-1200</strain>
    </source>
</reference>